<dbReference type="GO" id="GO:0003885">
    <property type="term" value="F:D-arabinono-1,4-lactone oxidase activity"/>
    <property type="evidence" value="ECO:0007669"/>
    <property type="project" value="InterPro"/>
</dbReference>
<evidence type="ECO:0000256" key="6">
    <source>
        <dbReference type="ARBA" id="ARBA00048083"/>
    </source>
</evidence>
<keyword evidence="10" id="KW-1185">Reference proteome</keyword>
<name>A0A7I8KR81_SPIIN</name>
<feature type="chain" id="PRO_5029810310" description="L-gulonolactone oxidase" evidence="7">
    <location>
        <begin position="22"/>
        <end position="607"/>
    </location>
</feature>
<dbReference type="SUPFAM" id="SSF56176">
    <property type="entry name" value="FAD-binding/transporter-associated domain-like"/>
    <property type="match status" value="1"/>
</dbReference>
<protein>
    <recommendedName>
        <fullName evidence="3">L-gulonolactone oxidase</fullName>
        <ecNumber evidence="3">1.1.3.8</ecNumber>
    </recommendedName>
</protein>
<dbReference type="GO" id="GO:0016020">
    <property type="term" value="C:membrane"/>
    <property type="evidence" value="ECO:0007669"/>
    <property type="project" value="InterPro"/>
</dbReference>
<comment type="pathway">
    <text evidence="1">Cofactor biosynthesis; L-ascorbate biosynthesis.</text>
</comment>
<evidence type="ECO:0000256" key="2">
    <source>
        <dbReference type="ARBA" id="ARBA00005466"/>
    </source>
</evidence>
<reference evidence="9" key="1">
    <citation type="submission" date="2020-02" db="EMBL/GenBank/DDBJ databases">
        <authorList>
            <person name="Scholz U."/>
            <person name="Mascher M."/>
            <person name="Fiebig A."/>
        </authorList>
    </citation>
    <scope>NUCLEOTIDE SEQUENCE</scope>
</reference>
<sequence>MERRNIVGALLQALMVVVALAAGVATVGGSPPEPIVKCKSGNSDCTVTNAFGTFPDRTTCRVAAVAYPANEAELVAVVSAAAAKKQHMKVVTEYGHSIPKLSCPGGPAGAGLAISSQKLNRVVAVDAKARRMTFEAGITLQRLIAAAAAEGLALRYNPYWHGITLGGLLATGAHGSSLFGKGSAVHEYVVGMRMVVPTTAPAAGGVHARIVDLREGDPDLLAAKVSLGVLGVISQVTLQLEPMFKRSITYRTQRDHAFESTVSSFAATTEFGDIAWYPGQEKVVYRDDVRLPLTAQGKGKNDFAGFQPQLSVLISAIRKSEELLEETESSDGKCLLAKIQVNTLLATGAGLKNDDSRLIDFTGFPVVGNQSDMQSSGSCLTGKDDGLLTACGWDPRLDGFFYHQTAFSIPIPTVAAFIADVKKLHALRPGSLCGLDLYSGLLMRFVRNSTAFLGKTADCADFDMTYFRSNDPEDPRLDQDILEEVEQMAFFKYGALPHWGKNRHVGFIGVSDKYGDRRDRFVAAMTKYDSEGLFSSDWVDAVLGIRGKSLSLEKEGCALEGLCICSRDEHCSPAKGYFCRRGLVYKEARVCRKSEKEDDAPIVHTEL</sequence>
<evidence type="ECO:0000259" key="8">
    <source>
        <dbReference type="PROSITE" id="PS51387"/>
    </source>
</evidence>
<evidence type="ECO:0000313" key="10">
    <source>
        <dbReference type="Proteomes" id="UP000663760"/>
    </source>
</evidence>
<dbReference type="InterPro" id="IPR050432">
    <property type="entry name" value="FAD-linked_Oxidoreductases_BP"/>
</dbReference>
<feature type="domain" description="FAD-binding PCMH-type" evidence="8">
    <location>
        <begin position="58"/>
        <end position="243"/>
    </location>
</feature>
<keyword evidence="5" id="KW-0560">Oxidoreductase</keyword>
<evidence type="ECO:0000256" key="7">
    <source>
        <dbReference type="SAM" id="SignalP"/>
    </source>
</evidence>
<evidence type="ECO:0000256" key="1">
    <source>
        <dbReference type="ARBA" id="ARBA00005147"/>
    </source>
</evidence>
<dbReference type="PROSITE" id="PS51387">
    <property type="entry name" value="FAD_PCMH"/>
    <property type="match status" value="1"/>
</dbReference>
<dbReference type="OrthoDB" id="610608at2759"/>
<dbReference type="InterPro" id="IPR007173">
    <property type="entry name" value="ALO_C"/>
</dbReference>
<dbReference type="Pfam" id="PF01565">
    <property type="entry name" value="FAD_binding_4"/>
    <property type="match status" value="1"/>
</dbReference>
<dbReference type="Pfam" id="PF22906">
    <property type="entry name" value="GULLO2-like_3rd"/>
    <property type="match status" value="1"/>
</dbReference>
<dbReference type="AlphaFoldDB" id="A0A7I8KR81"/>
<dbReference type="UniPathway" id="UPA00132"/>
<keyword evidence="4" id="KW-0060">Ascorbate biosynthesis</keyword>
<dbReference type="InterPro" id="IPR010030">
    <property type="entry name" value="GULO_Plant"/>
</dbReference>
<evidence type="ECO:0000256" key="3">
    <source>
        <dbReference type="ARBA" id="ARBA00013121"/>
    </source>
</evidence>
<gene>
    <name evidence="9" type="ORF">SI8410_07010135</name>
</gene>
<dbReference type="EMBL" id="LR746270">
    <property type="protein sequence ID" value="CAA7399465.1"/>
    <property type="molecule type" value="Genomic_DNA"/>
</dbReference>
<dbReference type="Proteomes" id="UP000663760">
    <property type="component" value="Chromosome 7"/>
</dbReference>
<dbReference type="InterPro" id="IPR036318">
    <property type="entry name" value="FAD-bd_PCMH-like_sf"/>
</dbReference>
<dbReference type="GO" id="GO:0019853">
    <property type="term" value="P:L-ascorbic acid biosynthetic process"/>
    <property type="evidence" value="ECO:0007669"/>
    <property type="project" value="UniProtKB-UniPathway"/>
</dbReference>
<dbReference type="Pfam" id="PF04030">
    <property type="entry name" value="ALO"/>
    <property type="match status" value="1"/>
</dbReference>
<feature type="signal peptide" evidence="7">
    <location>
        <begin position="1"/>
        <end position="21"/>
    </location>
</feature>
<evidence type="ECO:0000256" key="4">
    <source>
        <dbReference type="ARBA" id="ARBA00022644"/>
    </source>
</evidence>
<dbReference type="InterPro" id="IPR055154">
    <property type="entry name" value="GULLO2-like_C"/>
</dbReference>
<dbReference type="PANTHER" id="PTHR13878">
    <property type="entry name" value="GULONOLACTONE OXIDASE"/>
    <property type="match status" value="1"/>
</dbReference>
<comment type="catalytic activity">
    <reaction evidence="6">
        <text>L-gulono-1,4-lactone + O2 = L-ascorbate + H2O2 + H(+)</text>
        <dbReference type="Rhea" id="RHEA:32363"/>
        <dbReference type="ChEBI" id="CHEBI:15378"/>
        <dbReference type="ChEBI" id="CHEBI:15379"/>
        <dbReference type="ChEBI" id="CHEBI:16240"/>
        <dbReference type="ChEBI" id="CHEBI:17587"/>
        <dbReference type="ChEBI" id="CHEBI:38290"/>
        <dbReference type="EC" id="1.1.3.8"/>
    </reaction>
</comment>
<accession>A0A7I8KR81</accession>
<dbReference type="EC" id="1.1.3.8" evidence="3"/>
<dbReference type="PANTHER" id="PTHR13878:SF104">
    <property type="entry name" value="FAD-BINDING PCMH-TYPE DOMAIN-CONTAINING PROTEIN"/>
    <property type="match status" value="1"/>
</dbReference>
<proteinExistence type="inferred from homology"/>
<evidence type="ECO:0000256" key="5">
    <source>
        <dbReference type="ARBA" id="ARBA00023002"/>
    </source>
</evidence>
<dbReference type="InterPro" id="IPR016169">
    <property type="entry name" value="FAD-bd_PCMH_sub2"/>
</dbReference>
<dbReference type="InterPro" id="IPR006094">
    <property type="entry name" value="Oxid_FAD_bind_N"/>
</dbReference>
<dbReference type="InterPro" id="IPR016166">
    <property type="entry name" value="FAD-bd_PCMH"/>
</dbReference>
<dbReference type="GO" id="GO:0050105">
    <property type="term" value="F:L-gulonolactone oxidase activity"/>
    <property type="evidence" value="ECO:0007669"/>
    <property type="project" value="UniProtKB-EC"/>
</dbReference>
<comment type="similarity">
    <text evidence="2">Belongs to the oxygen-dependent FAD-linked oxidoreductase family.</text>
</comment>
<dbReference type="NCBIfam" id="TIGR01677">
    <property type="entry name" value="pln_FAD_oxido"/>
    <property type="match status" value="1"/>
</dbReference>
<keyword evidence="7" id="KW-0732">Signal</keyword>
<organism evidence="9 10">
    <name type="scientific">Spirodela intermedia</name>
    <name type="common">Intermediate duckweed</name>
    <dbReference type="NCBI Taxonomy" id="51605"/>
    <lineage>
        <taxon>Eukaryota</taxon>
        <taxon>Viridiplantae</taxon>
        <taxon>Streptophyta</taxon>
        <taxon>Embryophyta</taxon>
        <taxon>Tracheophyta</taxon>
        <taxon>Spermatophyta</taxon>
        <taxon>Magnoliopsida</taxon>
        <taxon>Liliopsida</taxon>
        <taxon>Araceae</taxon>
        <taxon>Lemnoideae</taxon>
        <taxon>Spirodela</taxon>
    </lineage>
</organism>
<dbReference type="Gene3D" id="3.30.465.10">
    <property type="match status" value="1"/>
</dbReference>
<evidence type="ECO:0000313" key="9">
    <source>
        <dbReference type="EMBL" id="CAA7399465.1"/>
    </source>
</evidence>
<dbReference type="GO" id="GO:0071949">
    <property type="term" value="F:FAD binding"/>
    <property type="evidence" value="ECO:0007669"/>
    <property type="project" value="InterPro"/>
</dbReference>